<evidence type="ECO:0000256" key="6">
    <source>
        <dbReference type="SAM" id="MobiDB-lite"/>
    </source>
</evidence>
<dbReference type="PROSITE" id="PS51192">
    <property type="entry name" value="HELICASE_ATP_BIND_1"/>
    <property type="match status" value="1"/>
</dbReference>
<dbReference type="EC" id="3.6.4.13" evidence="5"/>
<dbReference type="CDD" id="cd17956">
    <property type="entry name" value="DEADc_DDX51"/>
    <property type="match status" value="1"/>
</dbReference>
<reference evidence="9 10" key="1">
    <citation type="submission" date="2024-08" db="EMBL/GenBank/DDBJ databases">
        <authorList>
            <person name="Will J Nash"/>
            <person name="Angela Man"/>
            <person name="Seanna McTaggart"/>
            <person name="Kendall Baker"/>
            <person name="Tom Barker"/>
            <person name="Leah Catchpole"/>
            <person name="Alex Durrant"/>
            <person name="Karim Gharbi"/>
            <person name="Naomi Irish"/>
            <person name="Gemy Kaithakottil"/>
            <person name="Debby Ku"/>
            <person name="Aaliyah Providence"/>
            <person name="Felix Shaw"/>
            <person name="David Swarbreck"/>
            <person name="Chris Watkins"/>
            <person name="Ann M. McCartney"/>
            <person name="Giulio Formenti"/>
            <person name="Alice Mouton"/>
            <person name="Noel Vella"/>
            <person name="Bjorn M von Reumont"/>
            <person name="Adriana Vella"/>
            <person name="Wilfried Haerty"/>
        </authorList>
    </citation>
    <scope>NUCLEOTIDE SEQUENCE [LARGE SCALE GENOMIC DNA]</scope>
</reference>
<accession>A0ABP1MY93</accession>
<evidence type="ECO:0000313" key="10">
    <source>
        <dbReference type="Proteomes" id="UP001642520"/>
    </source>
</evidence>
<feature type="domain" description="Helicase ATP-binding" evidence="7">
    <location>
        <begin position="223"/>
        <end position="406"/>
    </location>
</feature>
<evidence type="ECO:0000256" key="1">
    <source>
        <dbReference type="ARBA" id="ARBA00022741"/>
    </source>
</evidence>
<evidence type="ECO:0000256" key="4">
    <source>
        <dbReference type="ARBA" id="ARBA00022884"/>
    </source>
</evidence>
<protein>
    <recommendedName>
        <fullName evidence="5">ATP-dependent RNA helicase</fullName>
        <ecNumber evidence="5">3.6.4.13</ecNumber>
    </recommendedName>
</protein>
<dbReference type="InterPro" id="IPR001650">
    <property type="entry name" value="Helicase_C-like"/>
</dbReference>
<evidence type="ECO:0000313" key="9">
    <source>
        <dbReference type="EMBL" id="CAL7933685.1"/>
    </source>
</evidence>
<dbReference type="InterPro" id="IPR011545">
    <property type="entry name" value="DEAD/DEAH_box_helicase_dom"/>
</dbReference>
<organism evidence="9 10">
    <name type="scientific">Xylocopa violacea</name>
    <name type="common">Violet carpenter bee</name>
    <name type="synonym">Apis violacea</name>
    <dbReference type="NCBI Taxonomy" id="135666"/>
    <lineage>
        <taxon>Eukaryota</taxon>
        <taxon>Metazoa</taxon>
        <taxon>Ecdysozoa</taxon>
        <taxon>Arthropoda</taxon>
        <taxon>Hexapoda</taxon>
        <taxon>Insecta</taxon>
        <taxon>Pterygota</taxon>
        <taxon>Neoptera</taxon>
        <taxon>Endopterygota</taxon>
        <taxon>Hymenoptera</taxon>
        <taxon>Apocrita</taxon>
        <taxon>Aculeata</taxon>
        <taxon>Apoidea</taxon>
        <taxon>Anthophila</taxon>
        <taxon>Apidae</taxon>
        <taxon>Xylocopa</taxon>
        <taxon>Xylocopa</taxon>
    </lineage>
</organism>
<dbReference type="PANTHER" id="PTHR24031">
    <property type="entry name" value="RNA HELICASE"/>
    <property type="match status" value="1"/>
</dbReference>
<dbReference type="SMART" id="SM00490">
    <property type="entry name" value="HELICc"/>
    <property type="match status" value="1"/>
</dbReference>
<evidence type="ECO:0000256" key="3">
    <source>
        <dbReference type="ARBA" id="ARBA00022840"/>
    </source>
</evidence>
<evidence type="ECO:0000259" key="8">
    <source>
        <dbReference type="PROSITE" id="PS51194"/>
    </source>
</evidence>
<evidence type="ECO:0000259" key="7">
    <source>
        <dbReference type="PROSITE" id="PS51192"/>
    </source>
</evidence>
<comment type="catalytic activity">
    <reaction evidence="5">
        <text>ATP + H2O = ADP + phosphate + H(+)</text>
        <dbReference type="Rhea" id="RHEA:13065"/>
        <dbReference type="ChEBI" id="CHEBI:15377"/>
        <dbReference type="ChEBI" id="CHEBI:15378"/>
        <dbReference type="ChEBI" id="CHEBI:30616"/>
        <dbReference type="ChEBI" id="CHEBI:43474"/>
        <dbReference type="ChEBI" id="CHEBI:456216"/>
        <dbReference type="EC" id="3.6.4.13"/>
    </reaction>
</comment>
<dbReference type="InterPro" id="IPR027417">
    <property type="entry name" value="P-loop_NTPase"/>
</dbReference>
<keyword evidence="5" id="KW-0347">Helicase</keyword>
<dbReference type="Proteomes" id="UP001642520">
    <property type="component" value="Unassembled WGS sequence"/>
</dbReference>
<comment type="caution">
    <text evidence="9">The sequence shown here is derived from an EMBL/GenBank/DDBJ whole genome shotgun (WGS) entry which is preliminary data.</text>
</comment>
<feature type="compositionally biased region" description="Basic and acidic residues" evidence="6">
    <location>
        <begin position="33"/>
        <end position="51"/>
    </location>
</feature>
<keyword evidence="1 5" id="KW-0547">Nucleotide-binding</keyword>
<keyword evidence="2 5" id="KW-0378">Hydrolase</keyword>
<comment type="similarity">
    <text evidence="5">Belongs to the DEAD box helicase family.</text>
</comment>
<feature type="domain" description="Helicase C-terminal" evidence="8">
    <location>
        <begin position="452"/>
        <end position="602"/>
    </location>
</feature>
<sequence length="644" mass="73118">MSLFVINRYKGENEEIKNEKNHLSELLKRIEKQKQERANKHNVEIQEDNSKSLKKKKKRKEKEVDEHLDQNVNINECDTKDSNQHPKKKRRKTKGVCNENININYKSEAEDEIKDKELQNEATDNQEYQVSNDKPNFIVLGAKNKKKKQEVKRVLPEWLANPEVISINLDSGPNLEEFNSTIDSKLIETLRANGISKLFPVQSSMISWLLKCDKDRQQGWWLRDTCVSAPTGSGKTLAYVLPIVQILQSRLVPKIRCLIVVPVQELATQVYNVMLTYTAHTSLRVGLLSGASAFHQEQSNILKKSARGEYVSSVDIVVATPGRLVDHILKTPGFSLDDLRFLVIDEADRAADWLEYLPEQHYRSPQLTLFNLRCSKVPAQKLLFSATLSQDPEKLNRLGLFQPILFTSVLVKDKDDNVNLDHEVGNFVGRYISPEELVEQAVECAAEYKPVALYQLLIRNNTINKTLIFTNSGENAHRLTILLQSLLSKENVAIGELSAQLTSKGRENILKKFISGEVQILITSDALARGVDIPDVQLVISYDLPKHIKGYIHRAGRTGRAGKSGTAISILTPKQSGMFKHMLSSCHKRVPDIEKIELDSVIHEIDYSNHIEKLKHSLEVEKKNNLLRTKSVKHIKSVIVEEIV</sequence>
<name>A0ABP1MY93_XYLVO</name>
<feature type="region of interest" description="Disordered" evidence="6">
    <location>
        <begin position="33"/>
        <end position="95"/>
    </location>
</feature>
<dbReference type="Pfam" id="PF00270">
    <property type="entry name" value="DEAD"/>
    <property type="match status" value="1"/>
</dbReference>
<dbReference type="InterPro" id="IPR014001">
    <property type="entry name" value="Helicase_ATP-bd"/>
</dbReference>
<gene>
    <name evidence="9" type="ORF">XYLVIOL_LOCUS592</name>
</gene>
<dbReference type="SMART" id="SM00487">
    <property type="entry name" value="DEXDc"/>
    <property type="match status" value="1"/>
</dbReference>
<dbReference type="Gene3D" id="3.40.50.300">
    <property type="entry name" value="P-loop containing nucleotide triphosphate hydrolases"/>
    <property type="match status" value="2"/>
</dbReference>
<comment type="function">
    <text evidence="5">RNA helicase.</text>
</comment>
<evidence type="ECO:0000256" key="5">
    <source>
        <dbReference type="RuleBase" id="RU365068"/>
    </source>
</evidence>
<feature type="compositionally biased region" description="Basic residues" evidence="6">
    <location>
        <begin position="85"/>
        <end position="94"/>
    </location>
</feature>
<proteinExistence type="inferred from homology"/>
<keyword evidence="4 5" id="KW-0694">RNA-binding</keyword>
<dbReference type="SUPFAM" id="SSF52540">
    <property type="entry name" value="P-loop containing nucleoside triphosphate hydrolases"/>
    <property type="match status" value="2"/>
</dbReference>
<dbReference type="PROSITE" id="PS51194">
    <property type="entry name" value="HELICASE_CTER"/>
    <property type="match status" value="1"/>
</dbReference>
<comment type="domain">
    <text evidence="5">The Q motif is unique to and characteristic of the DEAD box family of RNA helicases and controls ATP binding and hydrolysis.</text>
</comment>
<keyword evidence="10" id="KW-1185">Reference proteome</keyword>
<dbReference type="CDD" id="cd18787">
    <property type="entry name" value="SF2_C_DEAD"/>
    <property type="match status" value="1"/>
</dbReference>
<dbReference type="EMBL" id="CAXAJV020001281">
    <property type="protein sequence ID" value="CAL7933685.1"/>
    <property type="molecule type" value="Genomic_DNA"/>
</dbReference>
<evidence type="ECO:0000256" key="2">
    <source>
        <dbReference type="ARBA" id="ARBA00022801"/>
    </source>
</evidence>
<dbReference type="Pfam" id="PF00271">
    <property type="entry name" value="Helicase_C"/>
    <property type="match status" value="1"/>
</dbReference>
<keyword evidence="3 5" id="KW-0067">ATP-binding</keyword>